<accession>A0A5C0UGY5</accession>
<dbReference type="Pfam" id="PF13742">
    <property type="entry name" value="tRNA_anti_2"/>
    <property type="match status" value="1"/>
</dbReference>
<evidence type="ECO:0000256" key="1">
    <source>
        <dbReference type="ARBA" id="ARBA00022490"/>
    </source>
</evidence>
<name>A0A5C0UGY5_9PROT</name>
<feature type="compositionally biased region" description="Low complexity" evidence="7">
    <location>
        <begin position="10"/>
        <end position="25"/>
    </location>
</feature>
<dbReference type="HAMAP" id="MF_00378">
    <property type="entry name" value="Exonuc_7_L"/>
    <property type="match status" value="1"/>
</dbReference>
<dbReference type="RefSeq" id="WP_148972192.1">
    <property type="nucleotide sequence ID" value="NZ_CP043314.1"/>
</dbReference>
<dbReference type="Proteomes" id="UP000324924">
    <property type="component" value="Chromosome"/>
</dbReference>
<comment type="function">
    <text evidence="5">Bidirectionally degrades single-stranded DNA into large acid-insoluble oligonucleotides, which are then degraded further into small acid-soluble oligonucleotides.</text>
</comment>
<evidence type="ECO:0000256" key="6">
    <source>
        <dbReference type="RuleBase" id="RU004355"/>
    </source>
</evidence>
<dbReference type="GO" id="GO:0006308">
    <property type="term" value="P:DNA catabolic process"/>
    <property type="evidence" value="ECO:0007669"/>
    <property type="project" value="UniProtKB-UniRule"/>
</dbReference>
<comment type="catalytic activity">
    <reaction evidence="5 6">
        <text>Exonucleolytic cleavage in either 5'- to 3'- or 3'- to 5'-direction to yield nucleoside 5'-phosphates.</text>
        <dbReference type="EC" id="3.1.11.6"/>
    </reaction>
</comment>
<evidence type="ECO:0000313" key="10">
    <source>
        <dbReference type="EMBL" id="QEK39069.1"/>
    </source>
</evidence>
<reference evidence="10 11" key="1">
    <citation type="submission" date="2019-08" db="EMBL/GenBank/DDBJ databases">
        <title>Highly reduced genomes of protist endosymbionts show evolutionary convergence.</title>
        <authorList>
            <person name="George E."/>
            <person name="Husnik F."/>
            <person name="Tashyreva D."/>
            <person name="Prokopchuk G."/>
            <person name="Horak A."/>
            <person name="Kwong W.K."/>
            <person name="Lukes J."/>
            <person name="Keeling P.J."/>
        </authorList>
    </citation>
    <scope>NUCLEOTIDE SEQUENCE [LARGE SCALE GENOMIC DNA]</scope>
    <source>
        <strain evidence="10">1604HC</strain>
    </source>
</reference>
<organism evidence="10 11">
    <name type="scientific">Candidatus Nesciobacter abundans</name>
    <dbReference type="NCBI Taxonomy" id="2601668"/>
    <lineage>
        <taxon>Bacteria</taxon>
        <taxon>Pseudomonadati</taxon>
        <taxon>Pseudomonadota</taxon>
        <taxon>Alphaproteobacteria</taxon>
        <taxon>Holosporales</taxon>
        <taxon>Holosporaceae</taxon>
        <taxon>Candidatus Nesciobacter</taxon>
    </lineage>
</organism>
<evidence type="ECO:0000256" key="4">
    <source>
        <dbReference type="ARBA" id="ARBA00022839"/>
    </source>
</evidence>
<dbReference type="InterPro" id="IPR025824">
    <property type="entry name" value="OB-fold_nuc-bd_dom"/>
</dbReference>
<evidence type="ECO:0000256" key="7">
    <source>
        <dbReference type="SAM" id="MobiDB-lite"/>
    </source>
</evidence>
<evidence type="ECO:0000259" key="8">
    <source>
        <dbReference type="Pfam" id="PF02601"/>
    </source>
</evidence>
<dbReference type="GO" id="GO:0008855">
    <property type="term" value="F:exodeoxyribonuclease VII activity"/>
    <property type="evidence" value="ECO:0007669"/>
    <property type="project" value="UniProtKB-UniRule"/>
</dbReference>
<dbReference type="PANTHER" id="PTHR30008:SF0">
    <property type="entry name" value="EXODEOXYRIBONUCLEASE 7 LARGE SUBUNIT"/>
    <property type="match status" value="1"/>
</dbReference>
<dbReference type="PANTHER" id="PTHR30008">
    <property type="entry name" value="EXODEOXYRIBONUCLEASE 7 LARGE SUBUNIT"/>
    <property type="match status" value="1"/>
</dbReference>
<evidence type="ECO:0000259" key="9">
    <source>
        <dbReference type="Pfam" id="PF13742"/>
    </source>
</evidence>
<keyword evidence="4 5" id="KW-0269">Exonuclease</keyword>
<comment type="similarity">
    <text evidence="5 6">Belongs to the XseA family.</text>
</comment>
<evidence type="ECO:0000256" key="5">
    <source>
        <dbReference type="HAMAP-Rule" id="MF_00378"/>
    </source>
</evidence>
<dbReference type="GO" id="GO:0009318">
    <property type="term" value="C:exodeoxyribonuclease VII complex"/>
    <property type="evidence" value="ECO:0007669"/>
    <property type="project" value="UniProtKB-UniRule"/>
</dbReference>
<dbReference type="KEGG" id="nabu:FZC36_01295"/>
<keyword evidence="1 5" id="KW-0963">Cytoplasm</keyword>
<dbReference type="GO" id="GO:0005737">
    <property type="term" value="C:cytoplasm"/>
    <property type="evidence" value="ECO:0007669"/>
    <property type="project" value="UniProtKB-SubCell"/>
</dbReference>
<evidence type="ECO:0000256" key="2">
    <source>
        <dbReference type="ARBA" id="ARBA00022722"/>
    </source>
</evidence>
<protein>
    <recommendedName>
        <fullName evidence="5">Exodeoxyribonuclease 7 large subunit</fullName>
        <ecNumber evidence="5">3.1.11.6</ecNumber>
    </recommendedName>
    <alternativeName>
        <fullName evidence="5">Exodeoxyribonuclease VII large subunit</fullName>
        <shortName evidence="5">Exonuclease VII large subunit</shortName>
    </alternativeName>
</protein>
<comment type="subunit">
    <text evidence="5">Heterooligomer composed of large and small subunits.</text>
</comment>
<dbReference type="CDD" id="cd04489">
    <property type="entry name" value="ExoVII_LU_OBF"/>
    <property type="match status" value="1"/>
</dbReference>
<keyword evidence="3 5" id="KW-0378">Hydrolase</keyword>
<dbReference type="InterPro" id="IPR020579">
    <property type="entry name" value="Exonuc_VII_lsu_C"/>
</dbReference>
<proteinExistence type="inferred from homology"/>
<evidence type="ECO:0000256" key="3">
    <source>
        <dbReference type="ARBA" id="ARBA00022801"/>
    </source>
</evidence>
<feature type="region of interest" description="Disordered" evidence="7">
    <location>
        <begin position="1"/>
        <end position="25"/>
    </location>
</feature>
<dbReference type="InterPro" id="IPR003753">
    <property type="entry name" value="Exonuc_VII_L"/>
</dbReference>
<dbReference type="OrthoDB" id="9802795at2"/>
<gene>
    <name evidence="5 10" type="primary">xseA</name>
    <name evidence="10" type="ORF">FZC36_01295</name>
</gene>
<feature type="domain" description="Exonuclease VII large subunit C-terminal" evidence="8">
    <location>
        <begin position="182"/>
        <end position="483"/>
    </location>
</feature>
<evidence type="ECO:0000313" key="11">
    <source>
        <dbReference type="Proteomes" id="UP000324924"/>
    </source>
</evidence>
<comment type="subcellular location">
    <subcellularLocation>
        <location evidence="5 6">Cytoplasm</location>
    </subcellularLocation>
</comment>
<keyword evidence="11" id="KW-1185">Reference proteome</keyword>
<feature type="domain" description="OB-fold nucleic acid binding" evidence="9">
    <location>
        <begin position="75"/>
        <end position="161"/>
    </location>
</feature>
<sequence>MNSSKGLIDNQNSHSKLNSLNSTKNSLSDAAGSKYGTVSSSSENLSQIKYDKQSTLSTKNTISSDIETSDGVIGVKTLALSIKKLLESSYSKISIKGQVSQPKRSTHLYFSLKEEDAVIDCVCWANIKLKFEPQHDMEIICTGRVSSYPGRSKYQIVVLSVEHLGSSKILEERKEKLRKEGLFDPLRKPKLPKFPRKIGIITSPTGAVLHDMLHRLKDRYPCDVLLWPTAVQGSETVENVVSAIKGFNDKYFNEVDVIIIARGGGSFEDLWSFQDEHIVREISKSKIPIVTAIGHETDTTLSDYASSLRAPTPTASIELIFPDRKNIIREICDLCANKKMILKNTIKRKLSEMMWVRTKRFESVLEPFNTKLQNKTSLLEFSFSHYISKKRNLSKLSVSKPNFSCELSKIQHIHSNLNLIINHMFSKNKSKLDFMLKNLENASYHEILKRGFCRAFSDEKLIKSKKDAPESFSIEFYDGKLSVQKIHSKKKD</sequence>
<dbReference type="EMBL" id="CP043314">
    <property type="protein sequence ID" value="QEK39069.1"/>
    <property type="molecule type" value="Genomic_DNA"/>
</dbReference>
<dbReference type="AlphaFoldDB" id="A0A5C0UGY5"/>
<dbReference type="GO" id="GO:0003676">
    <property type="term" value="F:nucleic acid binding"/>
    <property type="evidence" value="ECO:0007669"/>
    <property type="project" value="InterPro"/>
</dbReference>
<keyword evidence="2 5" id="KW-0540">Nuclease</keyword>
<dbReference type="NCBIfam" id="TIGR00237">
    <property type="entry name" value="xseA"/>
    <property type="match status" value="1"/>
</dbReference>
<dbReference type="Pfam" id="PF02601">
    <property type="entry name" value="Exonuc_VII_L"/>
    <property type="match status" value="1"/>
</dbReference>
<dbReference type="EC" id="3.1.11.6" evidence="5"/>